<organism evidence="2 3">
    <name type="scientific">Bacteroides fragilis</name>
    <dbReference type="NCBI Taxonomy" id="817"/>
    <lineage>
        <taxon>Bacteria</taxon>
        <taxon>Pseudomonadati</taxon>
        <taxon>Bacteroidota</taxon>
        <taxon>Bacteroidia</taxon>
        <taxon>Bacteroidales</taxon>
        <taxon>Bacteroidaceae</taxon>
        <taxon>Bacteroides</taxon>
    </lineage>
</organism>
<protein>
    <submittedName>
        <fullName evidence="2">Glycosyltransferase family 4 protein</fullName>
    </submittedName>
</protein>
<evidence type="ECO:0000313" key="3">
    <source>
        <dbReference type="Proteomes" id="UP000479773"/>
    </source>
</evidence>
<accession>A0A5M5PY57</accession>
<sequence>MKRIKYISVFDLDANKEQNRLNTLSSTNKVNYIINVLNNLGYGVDVISTSHTMNNKCYGGKLLTWGDNTLKLFPTTWRGGTIKKILNLVVMHFCIFFYLLFHLSRKDTVIMYHSTGLLWVNVLFMIKKVHLIEECEEIYGDIYGKKWMSYLEKIILTKANAYIYPTYLLNSIVNTENKPFLVVHGAYEDVGAEYFVDSNKEVVEFSPDFYHVAYTGILDPKKGCIDVIRAAQFLDENYYIHILGFGEDEEIEITKKEIDRVRKLTKCKLSYDGLRKGADYTNYLKRLDLGVCTLDTDYQFINTQFPSKIISYMSAGIPVLCSEARAILTSDVSEALFFYKGNKPQNIAEGIISVREHGKVDSLQLLSDCDKKFRKDIVKLVNI</sequence>
<evidence type="ECO:0000256" key="1">
    <source>
        <dbReference type="SAM" id="Phobius"/>
    </source>
</evidence>
<dbReference type="Gene3D" id="3.40.50.2000">
    <property type="entry name" value="Glycogen Phosphorylase B"/>
    <property type="match status" value="1"/>
</dbReference>
<keyword evidence="1" id="KW-0812">Transmembrane</keyword>
<keyword evidence="1" id="KW-1133">Transmembrane helix</keyword>
<dbReference type="Pfam" id="PF13692">
    <property type="entry name" value="Glyco_trans_1_4"/>
    <property type="match status" value="1"/>
</dbReference>
<dbReference type="EMBL" id="VWEQ01000001">
    <property type="protein sequence ID" value="KAA4756196.1"/>
    <property type="molecule type" value="Genomic_DNA"/>
</dbReference>
<name>A0A5M5PY57_BACFG</name>
<dbReference type="GO" id="GO:0016740">
    <property type="term" value="F:transferase activity"/>
    <property type="evidence" value="ECO:0007669"/>
    <property type="project" value="UniProtKB-KW"/>
</dbReference>
<dbReference type="Proteomes" id="UP000479773">
    <property type="component" value="Unassembled WGS sequence"/>
</dbReference>
<comment type="caution">
    <text evidence="2">The sequence shown here is derived from an EMBL/GenBank/DDBJ whole genome shotgun (WGS) entry which is preliminary data.</text>
</comment>
<evidence type="ECO:0000313" key="2">
    <source>
        <dbReference type="EMBL" id="KAA4756196.1"/>
    </source>
</evidence>
<proteinExistence type="predicted"/>
<gene>
    <name evidence="2" type="ORF">F3B44_00120</name>
</gene>
<keyword evidence="1" id="KW-0472">Membrane</keyword>
<keyword evidence="2" id="KW-0808">Transferase</keyword>
<dbReference type="AlphaFoldDB" id="A0A5M5PY57"/>
<reference evidence="2 3" key="1">
    <citation type="journal article" date="2019" name="Nat. Med.">
        <title>A library of human gut bacterial isolates paired with longitudinal multiomics data enables mechanistic microbiome research.</title>
        <authorList>
            <person name="Poyet M."/>
            <person name="Groussin M."/>
            <person name="Gibbons S.M."/>
            <person name="Avila-Pacheco J."/>
            <person name="Jiang X."/>
            <person name="Kearney S.M."/>
            <person name="Perrotta A.R."/>
            <person name="Berdy B."/>
            <person name="Zhao S."/>
            <person name="Lieberman T.D."/>
            <person name="Swanson P.K."/>
            <person name="Smith M."/>
            <person name="Roesemann S."/>
            <person name="Alexander J.E."/>
            <person name="Rich S.A."/>
            <person name="Livny J."/>
            <person name="Vlamakis H."/>
            <person name="Clish C."/>
            <person name="Bullock K."/>
            <person name="Deik A."/>
            <person name="Scott J."/>
            <person name="Pierce K.A."/>
            <person name="Xavier R.J."/>
            <person name="Alm E.J."/>
        </authorList>
    </citation>
    <scope>NUCLEOTIDE SEQUENCE [LARGE SCALE GENOMIC DNA]</scope>
    <source>
        <strain evidence="2 3">BIOML-A106</strain>
    </source>
</reference>
<dbReference type="SUPFAM" id="SSF53756">
    <property type="entry name" value="UDP-Glycosyltransferase/glycogen phosphorylase"/>
    <property type="match status" value="1"/>
</dbReference>
<feature type="transmembrane region" description="Helical" evidence="1">
    <location>
        <begin position="85"/>
        <end position="103"/>
    </location>
</feature>